<dbReference type="AlphaFoldDB" id="A0A7Y0LBY0"/>
<gene>
    <name evidence="1" type="ORF">HII17_06990</name>
</gene>
<dbReference type="EMBL" id="JABBXH010000002">
    <property type="protein sequence ID" value="NMP31302.1"/>
    <property type="molecule type" value="Genomic_DNA"/>
</dbReference>
<evidence type="ECO:0000313" key="2">
    <source>
        <dbReference type="Proteomes" id="UP000568664"/>
    </source>
</evidence>
<reference evidence="1 2" key="1">
    <citation type="submission" date="2020-04" db="EMBL/GenBank/DDBJ databases">
        <title>Thalassotalea sp. M1531, isolated from the surface of marine red alga.</title>
        <authorList>
            <person name="Pang L."/>
            <person name="Lu D.-C."/>
        </authorList>
    </citation>
    <scope>NUCLEOTIDE SEQUENCE [LARGE SCALE GENOMIC DNA]</scope>
    <source>
        <strain evidence="1 2">M1531</strain>
    </source>
</reference>
<dbReference type="RefSeq" id="WP_169074625.1">
    <property type="nucleotide sequence ID" value="NZ_JABBXH010000002.1"/>
</dbReference>
<comment type="caution">
    <text evidence="1">The sequence shown here is derived from an EMBL/GenBank/DDBJ whole genome shotgun (WGS) entry which is preliminary data.</text>
</comment>
<proteinExistence type="predicted"/>
<name>A0A7Y0LBY0_9GAMM</name>
<evidence type="ECO:0000313" key="1">
    <source>
        <dbReference type="EMBL" id="NMP31302.1"/>
    </source>
</evidence>
<dbReference type="Proteomes" id="UP000568664">
    <property type="component" value="Unassembled WGS sequence"/>
</dbReference>
<protein>
    <submittedName>
        <fullName evidence="1">Transporter substrate-binding domain-containing protein</fullName>
    </submittedName>
</protein>
<keyword evidence="2" id="KW-1185">Reference proteome</keyword>
<organism evidence="1 2">
    <name type="scientific">Thalassotalea algicola</name>
    <dbReference type="NCBI Taxonomy" id="2716224"/>
    <lineage>
        <taxon>Bacteria</taxon>
        <taxon>Pseudomonadati</taxon>
        <taxon>Pseudomonadota</taxon>
        <taxon>Gammaproteobacteria</taxon>
        <taxon>Alteromonadales</taxon>
        <taxon>Colwelliaceae</taxon>
        <taxon>Thalassotalea</taxon>
    </lineage>
</organism>
<sequence>MNFNYLQIVIALIICVCPIQVISKEHVTLGINSSTSKGFYYQDNKLHGEYGGQLQCVLDKLSIHFEQKLLPVARLVASIETGVVDVAVGLARTVQRDKSGHYSEPVMTVPYALISGAVVFSSSHDIRGKSLAVLRSSNMVPMAIEYGGKPHELSNYPQIIKMVLSKRVDGALVPENVISSLNKEQLDSIKFFILKEESVGFYVSRKSPHRQQLINLINANVQACK</sequence>
<accession>A0A7Y0LBY0</accession>
<dbReference type="Gene3D" id="3.40.190.10">
    <property type="entry name" value="Periplasmic binding protein-like II"/>
    <property type="match status" value="2"/>
</dbReference>
<dbReference type="SUPFAM" id="SSF53850">
    <property type="entry name" value="Periplasmic binding protein-like II"/>
    <property type="match status" value="1"/>
</dbReference>